<evidence type="ECO:0008006" key="6">
    <source>
        <dbReference type="Google" id="ProtNLM"/>
    </source>
</evidence>
<dbReference type="PANTHER" id="PTHR46457">
    <property type="entry name" value="DNA REPAIR PROTEIN RAD51 HOMOLOG 4"/>
    <property type="match status" value="1"/>
</dbReference>
<evidence type="ECO:0000256" key="1">
    <source>
        <dbReference type="ARBA" id="ARBA00004123"/>
    </source>
</evidence>
<gene>
    <name evidence="4" type="ORF">Daus18300_010828</name>
</gene>
<organism evidence="4 5">
    <name type="scientific">Diaporthe australafricana</name>
    <dbReference type="NCBI Taxonomy" id="127596"/>
    <lineage>
        <taxon>Eukaryota</taxon>
        <taxon>Fungi</taxon>
        <taxon>Dikarya</taxon>
        <taxon>Ascomycota</taxon>
        <taxon>Pezizomycotina</taxon>
        <taxon>Sordariomycetes</taxon>
        <taxon>Sordariomycetidae</taxon>
        <taxon>Diaporthales</taxon>
        <taxon>Diaporthaceae</taxon>
        <taxon>Diaporthe</taxon>
    </lineage>
</organism>
<protein>
    <recommendedName>
        <fullName evidence="6">Fasciclin domain family protein</fullName>
    </recommendedName>
</protein>
<dbReference type="InterPro" id="IPR051988">
    <property type="entry name" value="HRR_RAD51_Paralog"/>
</dbReference>
<comment type="caution">
    <text evidence="4">The sequence shown here is derived from an EMBL/GenBank/DDBJ whole genome shotgun (WGS) entry which is preliminary data.</text>
</comment>
<reference evidence="4 5" key="1">
    <citation type="journal article" date="2024" name="IMA Fungus">
        <title>IMA Genome - F19 : A genome assembly and annotation guide to empower mycologists, including annotated draft genome sequences of Ceratocystis pirilliformis, Diaporthe australafricana, Fusarium ophioides, Paecilomyces lecythidis, and Sporothrix stenoceras.</title>
        <authorList>
            <person name="Aylward J."/>
            <person name="Wilson A.M."/>
            <person name="Visagie C.M."/>
            <person name="Spraker J."/>
            <person name="Barnes I."/>
            <person name="Buitendag C."/>
            <person name="Ceriani C."/>
            <person name="Del Mar Angel L."/>
            <person name="du Plessis D."/>
            <person name="Fuchs T."/>
            <person name="Gasser K."/>
            <person name="Kramer D."/>
            <person name="Li W."/>
            <person name="Munsamy K."/>
            <person name="Piso A."/>
            <person name="Price J.L."/>
            <person name="Sonnekus B."/>
            <person name="Thomas C."/>
            <person name="van der Nest A."/>
            <person name="van Dijk A."/>
            <person name="van Heerden A."/>
            <person name="van Vuuren N."/>
            <person name="Yilmaz N."/>
            <person name="Duong T.A."/>
            <person name="van der Merwe N.A."/>
            <person name="Wingfield M.J."/>
            <person name="Wingfield B.D."/>
        </authorList>
    </citation>
    <scope>NUCLEOTIDE SEQUENCE [LARGE SCALE GENOMIC DNA]</scope>
    <source>
        <strain evidence="4 5">CMW 18300</strain>
    </source>
</reference>
<name>A0ABR3W8U4_9PEZI</name>
<dbReference type="PANTHER" id="PTHR46457:SF1">
    <property type="entry name" value="DNA REPAIR PROTEIN RAD51 HOMOLOG 4"/>
    <property type="match status" value="1"/>
</dbReference>
<dbReference type="EMBL" id="JAWRVE010000124">
    <property type="protein sequence ID" value="KAL1856256.1"/>
    <property type="molecule type" value="Genomic_DNA"/>
</dbReference>
<evidence type="ECO:0000313" key="4">
    <source>
        <dbReference type="EMBL" id="KAL1856256.1"/>
    </source>
</evidence>
<evidence type="ECO:0000256" key="2">
    <source>
        <dbReference type="ARBA" id="ARBA00023242"/>
    </source>
</evidence>
<keyword evidence="2" id="KW-0539">Nucleus</keyword>
<dbReference type="Proteomes" id="UP001583177">
    <property type="component" value="Unassembled WGS sequence"/>
</dbReference>
<feature type="region of interest" description="Disordered" evidence="3">
    <location>
        <begin position="272"/>
        <end position="291"/>
    </location>
</feature>
<sequence>MDDAPPPPSQASSHFQLEPVSGATLFEQEARRRDALTRRGRCRTGCRELDDEVLLGGFERGCVVGVSAEEEEMALLIGLQTVARLFVAGLGAGQSPLPKATIITTLSIGALLPVLRDTFKAQLLAHNRDPVEGNELLKHFLERISISRVFDVSGLWEALGELDNSVSQDEVHQEPPSSQQQASEEDLITDPRAASTDEGCMQEASSPLSDPPSSLPDELEFEEIVSTTIPPGERTEIADSEDEGGLSSPLSPPKASPERATPAQLLSEEKMTTQKEASLNQLGIDPPRKQADSRHPDIILVTHMSTLLSSLFRQREKDAAHQMLQLLSSHLRYLTRSPDHGGPLVMILNSTTNSSDAPFATGTKPNPDQGRPSPPPPPPPEAPNTRSSNRPLDPTLRSIFNPPPLPTTGLAYAHDTPLARRNKPSFGLIFTQLLDMHLLCTRVPRTRADAEALFAPPSQAAANGGPGAKVGYGWVVEVLLDEVGVWEGEGARRGARRASREQRWGAVDVRRDGDWVRVMDAFGGERKPVPELVLAAGFGGRRM</sequence>
<proteinExistence type="predicted"/>
<feature type="region of interest" description="Disordered" evidence="3">
    <location>
        <begin position="166"/>
        <end position="262"/>
    </location>
</feature>
<accession>A0ABR3W8U4</accession>
<feature type="region of interest" description="Disordered" evidence="3">
    <location>
        <begin position="344"/>
        <end position="408"/>
    </location>
</feature>
<evidence type="ECO:0000256" key="3">
    <source>
        <dbReference type="SAM" id="MobiDB-lite"/>
    </source>
</evidence>
<feature type="compositionally biased region" description="Pro residues" evidence="3">
    <location>
        <begin position="372"/>
        <end position="382"/>
    </location>
</feature>
<comment type="subcellular location">
    <subcellularLocation>
        <location evidence="1">Nucleus</location>
    </subcellularLocation>
</comment>
<evidence type="ECO:0000313" key="5">
    <source>
        <dbReference type="Proteomes" id="UP001583177"/>
    </source>
</evidence>
<keyword evidence="5" id="KW-1185">Reference proteome</keyword>